<dbReference type="Pfam" id="PF11726">
    <property type="entry name" value="YagK_YfjJ_C"/>
    <property type="match status" value="1"/>
</dbReference>
<evidence type="ECO:0000259" key="1">
    <source>
        <dbReference type="Pfam" id="PF11726"/>
    </source>
</evidence>
<comment type="caution">
    <text evidence="2">The sequence shown here is derived from an EMBL/GenBank/DDBJ whole genome shotgun (WGS) entry which is preliminary data.</text>
</comment>
<dbReference type="RefSeq" id="WP_207542744.1">
    <property type="nucleotide sequence ID" value="NZ_JAFNAA010000032.1"/>
</dbReference>
<dbReference type="Proteomes" id="UP000664658">
    <property type="component" value="Unassembled WGS sequence"/>
</dbReference>
<name>A0A8I1WBI6_PLESH</name>
<feature type="domain" description="YagK/YfjJ C-terminal" evidence="1">
    <location>
        <begin position="121"/>
        <end position="262"/>
    </location>
</feature>
<dbReference type="SUPFAM" id="SSF47095">
    <property type="entry name" value="HMG-box"/>
    <property type="match status" value="1"/>
</dbReference>
<evidence type="ECO:0000313" key="3">
    <source>
        <dbReference type="Proteomes" id="UP000664658"/>
    </source>
</evidence>
<gene>
    <name evidence="2" type="ORF">J2R62_16570</name>
</gene>
<evidence type="ECO:0000313" key="2">
    <source>
        <dbReference type="EMBL" id="MBO1109792.1"/>
    </source>
</evidence>
<dbReference type="InterPro" id="IPR057271">
    <property type="entry name" value="YagK_YfjJ_C"/>
</dbReference>
<proteinExistence type="predicted"/>
<sequence length="294" mass="34805">MTIHALKVIQYVQNSSIRHLRVNMSECFDEALALALNDLKYTDGKPVAHPLVSRFIKLFWGYRNKDIYNLTWIERQRLDDTLLELREIFSRPLCKKAFHNAMRGNKRNHESLVQYMDKLFECHAKLLIVRLDIHYAESISNDITFDKAVKDRTDYINAVKRKYNHLVSYIWKMECGRKRGIHHHLIFIFNGHKVQSDITLCRQLGEDWKSMSDEPRTYYNCNADKHKYEYWKSYGIGKVTYNDSDKRYVLKDKVISYLTKNDEEMLALTPLGCRVVGKSQLPATKQLGGRRREY</sequence>
<dbReference type="EMBL" id="JAFNAA010000032">
    <property type="protein sequence ID" value="MBO1109792.1"/>
    <property type="molecule type" value="Genomic_DNA"/>
</dbReference>
<dbReference type="AlphaFoldDB" id="A0A8I1WBI6"/>
<reference evidence="2" key="1">
    <citation type="submission" date="2021-03" db="EMBL/GenBank/DDBJ databases">
        <title>Plesiomonas shigelloides zfcc0051, isolated from zebrafish feces.</title>
        <authorList>
            <person name="Vanderhoek Z."/>
            <person name="Gaulke C."/>
        </authorList>
    </citation>
    <scope>NUCLEOTIDE SEQUENCE</scope>
    <source>
        <strain evidence="2">Zfcc0051</strain>
    </source>
</reference>
<protein>
    <submittedName>
        <fullName evidence="2">Inovirus-type Gp2 protein</fullName>
    </submittedName>
</protein>
<dbReference type="InterPro" id="IPR036910">
    <property type="entry name" value="HMG_box_dom_sf"/>
</dbReference>
<organism evidence="2 3">
    <name type="scientific">Plesiomonas shigelloides</name>
    <name type="common">Aeromonas shigelloides</name>
    <dbReference type="NCBI Taxonomy" id="703"/>
    <lineage>
        <taxon>Bacteria</taxon>
        <taxon>Pseudomonadati</taxon>
        <taxon>Pseudomonadota</taxon>
        <taxon>Gammaproteobacteria</taxon>
        <taxon>Enterobacterales</taxon>
        <taxon>Enterobacteriaceae</taxon>
        <taxon>Plesiomonas</taxon>
    </lineage>
</organism>
<accession>A0A8I1WBI6</accession>